<dbReference type="InterPro" id="IPR050832">
    <property type="entry name" value="Bact_Acetyltransf"/>
</dbReference>
<keyword evidence="2" id="KW-0012">Acyltransferase</keyword>
<dbReference type="Gene3D" id="3.40.630.30">
    <property type="match status" value="1"/>
</dbReference>
<dbReference type="NCBIfam" id="NF040501">
    <property type="entry name" value="resist_ArsN2"/>
    <property type="match status" value="1"/>
</dbReference>
<protein>
    <recommendedName>
        <fullName evidence="3">N-acetyltransferase domain-containing protein</fullName>
    </recommendedName>
</protein>
<sequence>MSVRTAREEDLPSIEALLRDCALPTDGVAPLLIASPDQFVVATDQRNTLVAVAGVEGTGAHGLLRSVAVHPQWRAHGVGNRLVQRLVERADADGRRALYLLTTTAEHYFPRFGFVPIGRDEVPPDIAATVEFTSACPGSAICMVRYHGGARG</sequence>
<dbReference type="EMBL" id="CP011454">
    <property type="protein sequence ID" value="AMW06904.1"/>
    <property type="molecule type" value="Genomic_DNA"/>
</dbReference>
<dbReference type="KEGG" id="gph:GEMMAAP_15105"/>
<dbReference type="CDD" id="cd04301">
    <property type="entry name" value="NAT_SF"/>
    <property type="match status" value="1"/>
</dbReference>
<dbReference type="InterPro" id="IPR016181">
    <property type="entry name" value="Acyl_CoA_acyltransferase"/>
</dbReference>
<reference evidence="4 5" key="1">
    <citation type="journal article" date="2014" name="Proc. Natl. Acad. Sci. U.S.A.">
        <title>Functional type 2 photosynthetic reaction centers found in the rare bacterial phylum Gemmatimonadetes.</title>
        <authorList>
            <person name="Zeng Y."/>
            <person name="Feng F."/>
            <person name="Medova H."/>
            <person name="Dean J."/>
            <person name="Koblizek M."/>
        </authorList>
    </citation>
    <scope>NUCLEOTIDE SEQUENCE [LARGE SCALE GENOMIC DNA]</scope>
    <source>
        <strain evidence="4 5">AP64</strain>
    </source>
</reference>
<dbReference type="Proteomes" id="UP000076404">
    <property type="component" value="Chromosome"/>
</dbReference>
<organism evidence="4 5">
    <name type="scientific">Gemmatimonas phototrophica</name>
    <dbReference type="NCBI Taxonomy" id="1379270"/>
    <lineage>
        <taxon>Bacteria</taxon>
        <taxon>Pseudomonadati</taxon>
        <taxon>Gemmatimonadota</taxon>
        <taxon>Gemmatimonadia</taxon>
        <taxon>Gemmatimonadales</taxon>
        <taxon>Gemmatimonadaceae</taxon>
        <taxon>Gemmatimonas</taxon>
    </lineage>
</organism>
<proteinExistence type="predicted"/>
<dbReference type="Pfam" id="PF13508">
    <property type="entry name" value="Acetyltransf_7"/>
    <property type="match status" value="1"/>
</dbReference>
<dbReference type="eggNOG" id="COG1246">
    <property type="taxonomic scope" value="Bacteria"/>
</dbReference>
<name>A0A143BQU4_9BACT</name>
<dbReference type="PANTHER" id="PTHR43877">
    <property type="entry name" value="AMINOALKYLPHOSPHONATE N-ACETYLTRANSFERASE-RELATED-RELATED"/>
    <property type="match status" value="1"/>
</dbReference>
<evidence type="ECO:0000256" key="2">
    <source>
        <dbReference type="ARBA" id="ARBA00023315"/>
    </source>
</evidence>
<reference evidence="4 5" key="2">
    <citation type="journal article" date="2016" name="Environ. Microbiol. Rep.">
        <title>Metagenomic evidence for the presence of phototrophic Gemmatimonadetes bacteria in diverse environments.</title>
        <authorList>
            <person name="Zeng Y."/>
            <person name="Baumbach J."/>
            <person name="Barbosa E.G."/>
            <person name="Azevedo V."/>
            <person name="Zhang C."/>
            <person name="Koblizek M."/>
        </authorList>
    </citation>
    <scope>NUCLEOTIDE SEQUENCE [LARGE SCALE GENOMIC DNA]</scope>
    <source>
        <strain evidence="4 5">AP64</strain>
    </source>
</reference>
<feature type="domain" description="N-acetyltransferase" evidence="3">
    <location>
        <begin position="1"/>
        <end position="137"/>
    </location>
</feature>
<dbReference type="STRING" id="1379270.GEMMAAP_15105"/>
<dbReference type="PROSITE" id="PS51186">
    <property type="entry name" value="GNAT"/>
    <property type="match status" value="1"/>
</dbReference>
<gene>
    <name evidence="4" type="ORF">GEMMAAP_15105</name>
</gene>
<evidence type="ECO:0000256" key="1">
    <source>
        <dbReference type="ARBA" id="ARBA00022679"/>
    </source>
</evidence>
<dbReference type="InterPro" id="IPR000182">
    <property type="entry name" value="GNAT_dom"/>
</dbReference>
<evidence type="ECO:0000313" key="5">
    <source>
        <dbReference type="Proteomes" id="UP000076404"/>
    </source>
</evidence>
<evidence type="ECO:0000259" key="3">
    <source>
        <dbReference type="PROSITE" id="PS51186"/>
    </source>
</evidence>
<evidence type="ECO:0000313" key="4">
    <source>
        <dbReference type="EMBL" id="AMW06904.1"/>
    </source>
</evidence>
<keyword evidence="1" id="KW-0808">Transferase</keyword>
<keyword evidence="5" id="KW-1185">Reference proteome</keyword>
<dbReference type="GO" id="GO:0016747">
    <property type="term" value="F:acyltransferase activity, transferring groups other than amino-acyl groups"/>
    <property type="evidence" value="ECO:0007669"/>
    <property type="project" value="InterPro"/>
</dbReference>
<dbReference type="AlphaFoldDB" id="A0A143BQU4"/>
<accession>A0A143BQU4</accession>
<dbReference type="SUPFAM" id="SSF55729">
    <property type="entry name" value="Acyl-CoA N-acyltransferases (Nat)"/>
    <property type="match status" value="1"/>
</dbReference>